<dbReference type="Pfam" id="PF01569">
    <property type="entry name" value="PAP2"/>
    <property type="match status" value="1"/>
</dbReference>
<organism evidence="3 4">
    <name type="scientific">Capnocytophaga gingivalis</name>
    <dbReference type="NCBI Taxonomy" id="1017"/>
    <lineage>
        <taxon>Bacteria</taxon>
        <taxon>Pseudomonadati</taxon>
        <taxon>Bacteroidota</taxon>
        <taxon>Flavobacteriia</taxon>
        <taxon>Flavobacteriales</taxon>
        <taxon>Flavobacteriaceae</taxon>
        <taxon>Capnocytophaga</taxon>
    </lineage>
</organism>
<dbReference type="SMART" id="SM00014">
    <property type="entry name" value="acidPPc"/>
    <property type="match status" value="1"/>
</dbReference>
<gene>
    <name evidence="3" type="ORF">CGC50_11550</name>
</gene>
<feature type="transmembrane region" description="Helical" evidence="1">
    <location>
        <begin position="59"/>
        <end position="77"/>
    </location>
</feature>
<evidence type="ECO:0000313" key="3">
    <source>
        <dbReference type="EMBL" id="ATA88230.1"/>
    </source>
</evidence>
<accession>A0A250FSW9</accession>
<dbReference type="RefSeq" id="WP_095911364.1">
    <property type="nucleotide sequence ID" value="NZ_CP022386.1"/>
</dbReference>
<reference evidence="4" key="1">
    <citation type="submission" date="2017-06" db="EMBL/GenBank/DDBJ databases">
        <title>Capnocytophaga spp. assemblies.</title>
        <authorList>
            <person name="Gulvik C.A."/>
        </authorList>
    </citation>
    <scope>NUCLEOTIDE SEQUENCE [LARGE SCALE GENOMIC DNA]</scope>
    <source>
        <strain evidence="4">H1496</strain>
    </source>
</reference>
<dbReference type="SUPFAM" id="SSF48317">
    <property type="entry name" value="Acid phosphatase/Vanadium-dependent haloperoxidase"/>
    <property type="match status" value="1"/>
</dbReference>
<evidence type="ECO:0000259" key="2">
    <source>
        <dbReference type="SMART" id="SM00014"/>
    </source>
</evidence>
<feature type="transmembrane region" description="Helical" evidence="1">
    <location>
        <begin position="158"/>
        <end position="176"/>
    </location>
</feature>
<keyword evidence="1" id="KW-0812">Transmembrane</keyword>
<keyword evidence="1" id="KW-1133">Transmembrane helix</keyword>
<dbReference type="InterPro" id="IPR000326">
    <property type="entry name" value="PAP2/HPO"/>
</dbReference>
<dbReference type="InterPro" id="IPR036938">
    <property type="entry name" value="PAP2/HPO_sf"/>
</dbReference>
<dbReference type="CDD" id="cd03395">
    <property type="entry name" value="PAP2_like_4"/>
    <property type="match status" value="1"/>
</dbReference>
<dbReference type="PANTHER" id="PTHR14969">
    <property type="entry name" value="SPHINGOSINE-1-PHOSPHATE PHOSPHOHYDROLASE"/>
    <property type="match status" value="1"/>
</dbReference>
<keyword evidence="1" id="KW-0472">Membrane</keyword>
<dbReference type="GeneID" id="84809181"/>
<dbReference type="Gene3D" id="1.20.144.10">
    <property type="entry name" value="Phosphatidic acid phosphatase type 2/haloperoxidase"/>
    <property type="match status" value="1"/>
</dbReference>
<evidence type="ECO:0000256" key="1">
    <source>
        <dbReference type="SAM" id="Phobius"/>
    </source>
</evidence>
<dbReference type="EMBL" id="CP022386">
    <property type="protein sequence ID" value="ATA88230.1"/>
    <property type="molecule type" value="Genomic_DNA"/>
</dbReference>
<sequence length="198" mass="23386">MKDLLQQDYQLLVAINQTGSIPWDAFWLAITNAWHWVPFFALILWANFYFFEKKKAWRIFGYAIGTLLFTVLITNTTKELVARLRPLHTPELIPQLRILLTERGYSFFSGHTSNSFALTTFLYLVFRKRMKVAFWLFLWPIPYAYSRLYLGVHFPTDILVGLLVGITTAHIGYWLYRKNEQRLISKDSPQYTPQPLQK</sequence>
<dbReference type="AlphaFoldDB" id="A0A250FSW9"/>
<dbReference type="PANTHER" id="PTHR14969:SF13">
    <property type="entry name" value="AT30094P"/>
    <property type="match status" value="1"/>
</dbReference>
<evidence type="ECO:0000313" key="4">
    <source>
        <dbReference type="Proteomes" id="UP000217250"/>
    </source>
</evidence>
<dbReference type="KEGG" id="cgh:CGC50_11550"/>
<name>A0A250FSW9_9FLAO</name>
<feature type="domain" description="Phosphatidic acid phosphatase type 2/haloperoxidase" evidence="2">
    <location>
        <begin position="60"/>
        <end position="173"/>
    </location>
</feature>
<feature type="transmembrane region" description="Helical" evidence="1">
    <location>
        <begin position="33"/>
        <end position="52"/>
    </location>
</feature>
<proteinExistence type="predicted"/>
<dbReference type="Proteomes" id="UP000217250">
    <property type="component" value="Chromosome"/>
</dbReference>
<dbReference type="OrthoDB" id="9789113at2"/>
<feature type="transmembrane region" description="Helical" evidence="1">
    <location>
        <begin position="105"/>
        <end position="126"/>
    </location>
</feature>
<protein>
    <submittedName>
        <fullName evidence="3">Phosphatase PAP2 family protein</fullName>
    </submittedName>
</protein>
<feature type="transmembrane region" description="Helical" evidence="1">
    <location>
        <begin position="133"/>
        <end position="152"/>
    </location>
</feature>